<reference evidence="3 4" key="1">
    <citation type="submission" date="2020-08" db="EMBL/GenBank/DDBJ databases">
        <title>Genome public.</title>
        <authorList>
            <person name="Liu C."/>
            <person name="Sun Q."/>
        </authorList>
    </citation>
    <scope>NUCLEOTIDE SEQUENCE [LARGE SCALE GENOMIC DNA]</scope>
    <source>
        <strain evidence="3 4">NSJ-6</strain>
    </source>
</reference>
<keyword evidence="4" id="KW-1185">Reference proteome</keyword>
<keyword evidence="1" id="KW-0812">Transmembrane</keyword>
<feature type="signal peptide" evidence="2">
    <location>
        <begin position="1"/>
        <end position="31"/>
    </location>
</feature>
<evidence type="ECO:0000256" key="2">
    <source>
        <dbReference type="SAM" id="SignalP"/>
    </source>
</evidence>
<dbReference type="RefSeq" id="WP_186859700.1">
    <property type="nucleotide sequence ID" value="NZ_JACOOO010000013.1"/>
</dbReference>
<name>A0ABR7DDE8_9CLOT</name>
<dbReference type="Proteomes" id="UP000596929">
    <property type="component" value="Unassembled WGS sequence"/>
</dbReference>
<feature type="transmembrane region" description="Helical" evidence="1">
    <location>
        <begin position="309"/>
        <end position="329"/>
    </location>
</feature>
<dbReference type="EMBL" id="JACOOO010000013">
    <property type="protein sequence ID" value="MBC5628733.1"/>
    <property type="molecule type" value="Genomic_DNA"/>
</dbReference>
<sequence length="451" mass="44636">MGFGKWVLGGVCAVGAVIAAPVVLPMAAAGAAAAGAAAATAGAAVAGAAATAGAAVAGAATTVGAAVASSAVGTAVAGAAGAVASSAVGTAVAGGMAAVGTTVGAAASAVGTATGVAAISGIATASATAVGTIATAGAVGVAATGVGAKKMLEAKDIVDNAEGKYNKKKNVLDKEEKETNEALNYLGQLKIQVWNDFKEFYDVITRIKNCNITDVYAKDESLRLSKEELDKLQAISFKASELLTASAGSVAAGVVAGLAAYGGTMAVGTASTGASIAGLTGIAATKATLASLGGGSLAAGGLGVAGGTAVLSGLVAAPALAIGGIFLAFKGNSSVEKAMEVEEKVNDAIRQMNESIKLIKDIKDAVNKVYAEIYRLNGNFQKTLKELKNIVDNKEDFRLFTAEEVKVTERCVLTFKVLKELTTTDLLIKKGDNQKINSKEIENVMLKASTL</sequence>
<keyword evidence="1" id="KW-0472">Membrane</keyword>
<organism evidence="3 4">
    <name type="scientific">Clostridium hominis</name>
    <dbReference type="NCBI Taxonomy" id="2763036"/>
    <lineage>
        <taxon>Bacteria</taxon>
        <taxon>Bacillati</taxon>
        <taxon>Bacillota</taxon>
        <taxon>Clostridia</taxon>
        <taxon>Eubacteriales</taxon>
        <taxon>Clostridiaceae</taxon>
        <taxon>Clostridium</taxon>
    </lineage>
</organism>
<accession>A0ABR7DDE8</accession>
<evidence type="ECO:0000256" key="1">
    <source>
        <dbReference type="SAM" id="Phobius"/>
    </source>
</evidence>
<keyword evidence="2" id="KW-0732">Signal</keyword>
<protein>
    <submittedName>
        <fullName evidence="3">Uncharacterized protein</fullName>
    </submittedName>
</protein>
<keyword evidence="1" id="KW-1133">Transmembrane helix</keyword>
<evidence type="ECO:0000313" key="3">
    <source>
        <dbReference type="EMBL" id="MBC5628733.1"/>
    </source>
</evidence>
<evidence type="ECO:0000313" key="4">
    <source>
        <dbReference type="Proteomes" id="UP000596929"/>
    </source>
</evidence>
<comment type="caution">
    <text evidence="3">The sequence shown here is derived from an EMBL/GenBank/DDBJ whole genome shotgun (WGS) entry which is preliminary data.</text>
</comment>
<proteinExistence type="predicted"/>
<gene>
    <name evidence="3" type="ORF">H8S20_07510</name>
</gene>
<feature type="chain" id="PRO_5046029084" evidence="2">
    <location>
        <begin position="32"/>
        <end position="451"/>
    </location>
</feature>